<gene>
    <name evidence="2" type="ORF">WOU_03172</name>
</gene>
<accession>R3JXX1</accession>
<dbReference type="PANTHER" id="PTHR33803:SF3">
    <property type="entry name" value="BLL1974 PROTEIN"/>
    <property type="match status" value="1"/>
</dbReference>
<dbReference type="EMBL" id="ASDZ01000053">
    <property type="protein sequence ID" value="EOK06250.1"/>
    <property type="molecule type" value="Genomic_DNA"/>
</dbReference>
<dbReference type="Pfam" id="PF05598">
    <property type="entry name" value="DUF772"/>
    <property type="match status" value="1"/>
</dbReference>
<sequence length="273" mass="32404">MYRKQHYVQLAFEDFDQPLGLTMNPQNRWMKKAEIIPWSELEQDYAKLFKNKKGNIAKPFRMAFGSLLIQTEYRYSDEETVAQIQENPYLQFFIGLSSYQQEKPFDSSTMVYFRKRLTPERLQEINEKIIAHQNTEHDSDDDGNHHGTLMLDATCVPSNIKYPQDVELLNDARKHSEELIDALCQEYHLKKPRTNRRQARRAYLAFAKTKKRTRKIRRTHAKKLARFVTKNLKSLDQLFAQGAQLNAQQSAVYTTIHQITEQQFRRNSAYYWD</sequence>
<dbReference type="PANTHER" id="PTHR33803">
    <property type="entry name" value="IS1478 TRANSPOSASE"/>
    <property type="match status" value="1"/>
</dbReference>
<comment type="caution">
    <text evidence="2">The sequence shown here is derived from an EMBL/GenBank/DDBJ whole genome shotgun (WGS) entry which is preliminary data.</text>
</comment>
<organism evidence="2 3">
    <name type="scientific">Enterococcus faecalis ATCC 6055</name>
    <dbReference type="NCBI Taxonomy" id="1169311"/>
    <lineage>
        <taxon>Bacteria</taxon>
        <taxon>Bacillati</taxon>
        <taxon>Bacillota</taxon>
        <taxon>Bacilli</taxon>
        <taxon>Lactobacillales</taxon>
        <taxon>Enterococcaceae</taxon>
        <taxon>Enterococcus</taxon>
    </lineage>
</organism>
<evidence type="ECO:0000313" key="3">
    <source>
        <dbReference type="Proteomes" id="UP000013638"/>
    </source>
</evidence>
<feature type="domain" description="Transposase InsH N-terminal" evidence="1">
    <location>
        <begin position="26"/>
        <end position="116"/>
    </location>
</feature>
<protein>
    <recommendedName>
        <fullName evidence="1">Transposase InsH N-terminal domain-containing protein</fullName>
    </recommendedName>
</protein>
<dbReference type="RefSeq" id="WP_010829294.1">
    <property type="nucleotide sequence ID" value="NZ_KB944854.1"/>
</dbReference>
<reference evidence="2 3" key="1">
    <citation type="submission" date="2013-02" db="EMBL/GenBank/DDBJ databases">
        <title>The Genome Sequence of Enterococcus faecalis ATCC_6055.</title>
        <authorList>
            <consortium name="The Broad Institute Genome Sequencing Platform"/>
            <consortium name="The Broad Institute Genome Sequencing Center for Infectious Disease"/>
            <person name="Earl A.M."/>
            <person name="Gilmore M.S."/>
            <person name="Lebreton F."/>
            <person name="Walker B."/>
            <person name="Young S.K."/>
            <person name="Zeng Q."/>
            <person name="Gargeya S."/>
            <person name="Fitzgerald M."/>
            <person name="Haas B."/>
            <person name="Abouelleil A."/>
            <person name="Alvarado L."/>
            <person name="Arachchi H.M."/>
            <person name="Berlin A.M."/>
            <person name="Chapman S.B."/>
            <person name="Dewar J."/>
            <person name="Goldberg J."/>
            <person name="Griggs A."/>
            <person name="Gujja S."/>
            <person name="Hansen M."/>
            <person name="Howarth C."/>
            <person name="Imamovic A."/>
            <person name="Larimer J."/>
            <person name="McCowan C."/>
            <person name="Murphy C."/>
            <person name="Neiman D."/>
            <person name="Pearson M."/>
            <person name="Priest M."/>
            <person name="Roberts A."/>
            <person name="Saif S."/>
            <person name="Shea T."/>
            <person name="Sisk P."/>
            <person name="Sykes S."/>
            <person name="Wortman J."/>
            <person name="Nusbaum C."/>
            <person name="Birren B."/>
        </authorList>
    </citation>
    <scope>NUCLEOTIDE SEQUENCE [LARGE SCALE GENOMIC DNA]</scope>
    <source>
        <strain evidence="2 3">ATCC 6055</strain>
    </source>
</reference>
<proteinExistence type="predicted"/>
<evidence type="ECO:0000313" key="2">
    <source>
        <dbReference type="EMBL" id="EOK06250.1"/>
    </source>
</evidence>
<dbReference type="InterPro" id="IPR008490">
    <property type="entry name" value="Transposase_InsH_N"/>
</dbReference>
<name>R3JXX1_ENTFL</name>
<evidence type="ECO:0000259" key="1">
    <source>
        <dbReference type="Pfam" id="PF05598"/>
    </source>
</evidence>
<dbReference type="AlphaFoldDB" id="R3JXX1"/>
<dbReference type="PATRIC" id="fig|1169311.3.peg.3105"/>
<dbReference type="HOGENOM" id="CLU_040038_5_0_9"/>
<dbReference type="Proteomes" id="UP000013638">
    <property type="component" value="Unassembled WGS sequence"/>
</dbReference>